<organism evidence="2 3">
    <name type="scientific">Thalassiosira oceanica</name>
    <name type="common">Marine diatom</name>
    <dbReference type="NCBI Taxonomy" id="159749"/>
    <lineage>
        <taxon>Eukaryota</taxon>
        <taxon>Sar</taxon>
        <taxon>Stramenopiles</taxon>
        <taxon>Ochrophyta</taxon>
        <taxon>Bacillariophyta</taxon>
        <taxon>Coscinodiscophyceae</taxon>
        <taxon>Thalassiosirophycidae</taxon>
        <taxon>Thalassiosirales</taxon>
        <taxon>Thalassiosiraceae</taxon>
        <taxon>Thalassiosira</taxon>
    </lineage>
</organism>
<dbReference type="OMA" id="DNDPASE"/>
<feature type="region of interest" description="Disordered" evidence="1">
    <location>
        <begin position="115"/>
        <end position="136"/>
    </location>
</feature>
<sequence>MRPRPALSISPLPLTITRFFSWLLELGSVGKRRVARHELSTCAARNTPDPPQTRKPTAPTLTCFLQEEQEWSYFSTSNFVRGRGSRTTIHLAEPSMVSPTGKRPLENEIDTLCPAPQRVQENDESDADAAPRSRPGRKMARLLCSREGCESLAALGGLCKKHNPGCHCTHPGCNLVGANSVAHVQSAGSTITRTNLFLGRVHEKAVQELEGCTSQSRRDGVCTKHGAKQTLKICKMVGCTLTVRKGGVCGRHFKGPQGEAIKRTKRLCIDGTCTNQAYIGGLCRRHGKRCSHTYCEKIVYRNGMCYRHIQALKAEEAAAAEEATEESGDELCPVALPMNQELGSDSVTVPSQFGSSSLPLPPTDNDPASEEQYALGEGAGEHFV</sequence>
<dbReference type="PANTHER" id="PTHR31827">
    <property type="entry name" value="EMB|CAB89363.1"/>
    <property type="match status" value="1"/>
</dbReference>
<protein>
    <submittedName>
        <fullName evidence="2">Uncharacterized protein</fullName>
    </submittedName>
</protein>
<dbReference type="AlphaFoldDB" id="K0SAB1"/>
<evidence type="ECO:0000313" key="2">
    <source>
        <dbReference type="EMBL" id="EJK57896.1"/>
    </source>
</evidence>
<dbReference type="OrthoDB" id="73726at2759"/>
<proteinExistence type="predicted"/>
<feature type="compositionally biased region" description="Polar residues" evidence="1">
    <location>
        <begin position="343"/>
        <end position="358"/>
    </location>
</feature>
<gene>
    <name evidence="2" type="ORF">THAOC_22021</name>
</gene>
<dbReference type="PANTHER" id="PTHR31827:SF1">
    <property type="entry name" value="EMB|CAB89363.1"/>
    <property type="match status" value="1"/>
</dbReference>
<evidence type="ECO:0000313" key="3">
    <source>
        <dbReference type="Proteomes" id="UP000266841"/>
    </source>
</evidence>
<accession>K0SAB1</accession>
<feature type="region of interest" description="Disordered" evidence="1">
    <location>
        <begin position="343"/>
        <end position="384"/>
    </location>
</feature>
<dbReference type="EMBL" id="AGNL01026756">
    <property type="protein sequence ID" value="EJK57896.1"/>
    <property type="molecule type" value="Genomic_DNA"/>
</dbReference>
<name>K0SAB1_THAOC</name>
<comment type="caution">
    <text evidence="2">The sequence shown here is derived from an EMBL/GenBank/DDBJ whole genome shotgun (WGS) entry which is preliminary data.</text>
</comment>
<dbReference type="Proteomes" id="UP000266841">
    <property type="component" value="Unassembled WGS sequence"/>
</dbReference>
<reference evidence="2 3" key="1">
    <citation type="journal article" date="2012" name="Genome Biol.">
        <title>Genome and low-iron response of an oceanic diatom adapted to chronic iron limitation.</title>
        <authorList>
            <person name="Lommer M."/>
            <person name="Specht M."/>
            <person name="Roy A.S."/>
            <person name="Kraemer L."/>
            <person name="Andreson R."/>
            <person name="Gutowska M.A."/>
            <person name="Wolf J."/>
            <person name="Bergner S.V."/>
            <person name="Schilhabel M.B."/>
            <person name="Klostermeier U.C."/>
            <person name="Beiko R.G."/>
            <person name="Rosenstiel P."/>
            <person name="Hippler M."/>
            <person name="Laroche J."/>
        </authorList>
    </citation>
    <scope>NUCLEOTIDE SEQUENCE [LARGE SCALE GENOMIC DNA]</scope>
    <source>
        <strain evidence="2 3">CCMP1005</strain>
    </source>
</reference>
<keyword evidence="3" id="KW-1185">Reference proteome</keyword>
<evidence type="ECO:0000256" key="1">
    <source>
        <dbReference type="SAM" id="MobiDB-lite"/>
    </source>
</evidence>